<dbReference type="EMBL" id="JAKELL010000151">
    <property type="protein sequence ID" value="KAH8979888.1"/>
    <property type="molecule type" value="Genomic_DNA"/>
</dbReference>
<reference evidence="2" key="1">
    <citation type="submission" date="2022-01" db="EMBL/GenBank/DDBJ databases">
        <title>Comparative genomics reveals a dynamic genome evolution in the ectomycorrhizal milk-cap (Lactarius) mushrooms.</title>
        <authorList>
            <consortium name="DOE Joint Genome Institute"/>
            <person name="Lebreton A."/>
            <person name="Tang N."/>
            <person name="Kuo A."/>
            <person name="LaButti K."/>
            <person name="Drula E."/>
            <person name="Barry K."/>
            <person name="Clum A."/>
            <person name="Lipzen A."/>
            <person name="Mousain D."/>
            <person name="Ng V."/>
            <person name="Wang R."/>
            <person name="Wang X."/>
            <person name="Dai Y."/>
            <person name="Henrissat B."/>
            <person name="Grigoriev I.V."/>
            <person name="Guerin-Laguette A."/>
            <person name="Yu F."/>
            <person name="Martin F.M."/>
        </authorList>
    </citation>
    <scope>NUCLEOTIDE SEQUENCE</scope>
    <source>
        <strain evidence="2">QP</strain>
    </source>
</reference>
<gene>
    <name evidence="2" type="ORF">EDB92DRAFT_1820738</name>
</gene>
<evidence type="ECO:0000256" key="1">
    <source>
        <dbReference type="SAM" id="MobiDB-lite"/>
    </source>
</evidence>
<dbReference type="Proteomes" id="UP001201163">
    <property type="component" value="Unassembled WGS sequence"/>
</dbReference>
<feature type="region of interest" description="Disordered" evidence="1">
    <location>
        <begin position="195"/>
        <end position="230"/>
    </location>
</feature>
<dbReference type="AlphaFoldDB" id="A0AAD4L7E6"/>
<evidence type="ECO:0000313" key="3">
    <source>
        <dbReference type="Proteomes" id="UP001201163"/>
    </source>
</evidence>
<accession>A0AAD4L7E6</accession>
<comment type="caution">
    <text evidence="2">The sequence shown here is derived from an EMBL/GenBank/DDBJ whole genome shotgun (WGS) entry which is preliminary data.</text>
</comment>
<evidence type="ECO:0000313" key="2">
    <source>
        <dbReference type="EMBL" id="KAH8979888.1"/>
    </source>
</evidence>
<keyword evidence="3" id="KW-1185">Reference proteome</keyword>
<organism evidence="2 3">
    <name type="scientific">Lactarius akahatsu</name>
    <dbReference type="NCBI Taxonomy" id="416441"/>
    <lineage>
        <taxon>Eukaryota</taxon>
        <taxon>Fungi</taxon>
        <taxon>Dikarya</taxon>
        <taxon>Basidiomycota</taxon>
        <taxon>Agaricomycotina</taxon>
        <taxon>Agaricomycetes</taxon>
        <taxon>Russulales</taxon>
        <taxon>Russulaceae</taxon>
        <taxon>Lactarius</taxon>
    </lineage>
</organism>
<proteinExistence type="predicted"/>
<feature type="compositionally biased region" description="Polar residues" evidence="1">
    <location>
        <begin position="197"/>
        <end position="210"/>
    </location>
</feature>
<protein>
    <submittedName>
        <fullName evidence="2">Uncharacterized protein</fullName>
    </submittedName>
</protein>
<name>A0AAD4L7E6_9AGAM</name>
<sequence>MGECFINLSEARFRDHDHDRAWARAWVVRRGNDSDSDAGPLLCAERKPFGYYGSPTVTGHHPLNCCPMRLTYCAVIPRGTGAVVHTISCWIFAFSPRGLPSLCYAPSEYSSPITFSFQLFSFFDPFITRESTTGCYAVTCLRTQRLSPRKSIDKTKVYRRHEQRRGKNLKRKCIISMRGCCIENTQPYELKVHSARQPGSGTTQNYSPGDSNEAEKKNNAKRSYSSVNPTIARRHPRPWPLWKFEFFIRRRREIHDGSCDGWNMTAATGSVRVKRLQDSGRHTTANGKRKWYMLVQTPPVWPGALKI</sequence>